<protein>
    <submittedName>
        <fullName evidence="2">Sulfatase</fullName>
    </submittedName>
</protein>
<accession>A0A7Z0HX38</accession>
<reference evidence="2 3" key="1">
    <citation type="journal article" date="2000" name="Arch. Microbiol.">
        <title>Rhodobaca bogoriensis gen. nov. and sp. nov., an alkaliphilic purple nonsulfur bacterium from African Rift Valley soda lakes.</title>
        <authorList>
            <person name="Milford A.D."/>
            <person name="Achenbach L.A."/>
            <person name="Jung D.O."/>
            <person name="Madigan M.T."/>
        </authorList>
    </citation>
    <scope>NUCLEOTIDE SEQUENCE [LARGE SCALE GENOMIC DNA]</scope>
    <source>
        <strain evidence="2 3">2376</strain>
    </source>
</reference>
<keyword evidence="1" id="KW-0472">Membrane</keyword>
<comment type="caution">
    <text evidence="2">The sequence shown here is derived from an EMBL/GenBank/DDBJ whole genome shotgun (WGS) entry which is preliminary data.</text>
</comment>
<dbReference type="EMBL" id="JACBXS010000004">
    <property type="protein sequence ID" value="NYS23911.1"/>
    <property type="molecule type" value="Genomic_DNA"/>
</dbReference>
<gene>
    <name evidence="2" type="ORF">HUK65_02825</name>
</gene>
<sequence length="543" mass="58508">MAAQGLLRLLTAAAIFYLILIQPNHPAAMTWGALGMFPLELPALLAALILAGPGPAGLALRAALTGVLLGVALLKLADFGTFIAFNRGFNIVVDYNLIPAAWELARGSFGTMQAVLAVALAGLVLVVSAAALWWAGGVWAALGRERGRWGAAVLLVPALALALAEIGQARRAWTLPAPVAQALPGAAFTARVAWERALQVRDTRADLAAFRRAARQDPMTDAGPLFDLARDRDIILIYVESYGRSSFENPLYIDTHTGTLRDIQADLAGRGLAMRAGWARAPMVGGQSWLAHGSVASGMWLDTQGRYRALLASPRRTLFHFAREAGLRTVAIKPAHVFPWPEGAFFGFDAIYNAPDLGYAGAPFNWVTMPDQFTLHALDRLERSAPQGSRAPLLAQVALVSSHAPFLPVPPVIDWDKIGDGTVFNQWASTGDPPEVVWRDHDRVREKFRLAVDYSLQTLGAWAARHADDPPLIIALGDHEPARFISGVDGYDVPVHVIGPPELVARFEALGWTEGMIPDPATPTLPMDDLRDALLRIFGSGLQ</sequence>
<feature type="transmembrane region" description="Helical" evidence="1">
    <location>
        <begin position="114"/>
        <end position="135"/>
    </location>
</feature>
<name>A0A7Z0HX38_9RHOB</name>
<keyword evidence="3" id="KW-1185">Reference proteome</keyword>
<proteinExistence type="predicted"/>
<evidence type="ECO:0000313" key="3">
    <source>
        <dbReference type="Proteomes" id="UP000529417"/>
    </source>
</evidence>
<dbReference type="Proteomes" id="UP000529417">
    <property type="component" value="Unassembled WGS sequence"/>
</dbReference>
<dbReference type="RefSeq" id="WP_179904684.1">
    <property type="nucleotide sequence ID" value="NZ_JACBXS010000004.1"/>
</dbReference>
<dbReference type="SUPFAM" id="SSF53649">
    <property type="entry name" value="Alkaline phosphatase-like"/>
    <property type="match status" value="1"/>
</dbReference>
<evidence type="ECO:0000313" key="2">
    <source>
        <dbReference type="EMBL" id="NYS23911.1"/>
    </source>
</evidence>
<keyword evidence="1" id="KW-0812">Transmembrane</keyword>
<dbReference type="AlphaFoldDB" id="A0A7Z0HX38"/>
<dbReference type="InterPro" id="IPR017850">
    <property type="entry name" value="Alkaline_phosphatase_core_sf"/>
</dbReference>
<feature type="transmembrane region" description="Helical" evidence="1">
    <location>
        <begin position="33"/>
        <end position="52"/>
    </location>
</feature>
<feature type="transmembrane region" description="Helical" evidence="1">
    <location>
        <begin position="6"/>
        <end position="21"/>
    </location>
</feature>
<keyword evidence="1" id="KW-1133">Transmembrane helix</keyword>
<feature type="transmembrane region" description="Helical" evidence="1">
    <location>
        <begin position="58"/>
        <end position="77"/>
    </location>
</feature>
<evidence type="ECO:0000256" key="1">
    <source>
        <dbReference type="SAM" id="Phobius"/>
    </source>
</evidence>
<organism evidence="2 3">
    <name type="scientific">Rhabdonatronobacter sediminivivens</name>
    <dbReference type="NCBI Taxonomy" id="2743469"/>
    <lineage>
        <taxon>Bacteria</taxon>
        <taxon>Pseudomonadati</taxon>
        <taxon>Pseudomonadota</taxon>
        <taxon>Alphaproteobacteria</taxon>
        <taxon>Rhodobacterales</taxon>
        <taxon>Paracoccaceae</taxon>
        <taxon>Rhabdonatronobacter</taxon>
    </lineage>
</organism>
<feature type="transmembrane region" description="Helical" evidence="1">
    <location>
        <begin position="147"/>
        <end position="164"/>
    </location>
</feature>
<dbReference type="Gene3D" id="3.40.720.10">
    <property type="entry name" value="Alkaline Phosphatase, subunit A"/>
    <property type="match status" value="1"/>
</dbReference>